<dbReference type="SUPFAM" id="SSF140453">
    <property type="entry name" value="EsxAB dimer-like"/>
    <property type="match status" value="1"/>
</dbReference>
<dbReference type="InterPro" id="IPR036689">
    <property type="entry name" value="ESAT-6-like_sf"/>
</dbReference>
<sequence>MGDHFKTDVDQLDQFVKTLDSSVKDLDDARTALAHVRGDQIGTSRLDKACDQFQDHWRYGSEQMSEMIGGIQEGVKSNKLSYQEMETNLGKALKQMEQQGTSAGGGK</sequence>
<dbReference type="EMBL" id="LJGW01000256">
    <property type="protein sequence ID" value="OEV11002.1"/>
    <property type="molecule type" value="Genomic_DNA"/>
</dbReference>
<organism evidence="1 2">
    <name type="scientific">Streptomyces nanshensis</name>
    <dbReference type="NCBI Taxonomy" id="518642"/>
    <lineage>
        <taxon>Bacteria</taxon>
        <taxon>Bacillati</taxon>
        <taxon>Actinomycetota</taxon>
        <taxon>Actinomycetes</taxon>
        <taxon>Kitasatosporales</taxon>
        <taxon>Streptomycetaceae</taxon>
        <taxon>Streptomyces</taxon>
    </lineage>
</organism>
<evidence type="ECO:0000313" key="2">
    <source>
        <dbReference type="Proteomes" id="UP000176005"/>
    </source>
</evidence>
<proteinExistence type="predicted"/>
<dbReference type="Proteomes" id="UP000176005">
    <property type="component" value="Unassembled WGS sequence"/>
</dbReference>
<dbReference type="AlphaFoldDB" id="A0A1E7L494"/>
<protein>
    <submittedName>
        <fullName evidence="1">Uncharacterized protein</fullName>
    </submittedName>
</protein>
<name>A0A1E7L494_9ACTN</name>
<reference evidence="1 2" key="1">
    <citation type="journal article" date="2016" name="Front. Microbiol.">
        <title>Comparative Genomics Analysis of Streptomyces Species Reveals Their Adaptation to the Marine Environment and Their Diversity at the Genomic Level.</title>
        <authorList>
            <person name="Tian X."/>
            <person name="Zhang Z."/>
            <person name="Yang T."/>
            <person name="Chen M."/>
            <person name="Li J."/>
            <person name="Chen F."/>
            <person name="Yang J."/>
            <person name="Li W."/>
            <person name="Zhang B."/>
            <person name="Zhang Z."/>
            <person name="Wu J."/>
            <person name="Zhang C."/>
            <person name="Long L."/>
            <person name="Xiao J."/>
        </authorList>
    </citation>
    <scope>NUCLEOTIDE SEQUENCE [LARGE SCALE GENOMIC DNA]</scope>
    <source>
        <strain evidence="1 2">SCSIO 10429</strain>
    </source>
</reference>
<evidence type="ECO:0000313" key="1">
    <source>
        <dbReference type="EMBL" id="OEV11002.1"/>
    </source>
</evidence>
<gene>
    <name evidence="1" type="ORF">AN218_14920</name>
</gene>
<dbReference type="RefSeq" id="WP_070017383.1">
    <property type="nucleotide sequence ID" value="NZ_LJGW01000256.1"/>
</dbReference>
<accession>A0A1E7L494</accession>
<keyword evidence="2" id="KW-1185">Reference proteome</keyword>
<comment type="caution">
    <text evidence="1">The sequence shown here is derived from an EMBL/GenBank/DDBJ whole genome shotgun (WGS) entry which is preliminary data.</text>
</comment>